<dbReference type="RefSeq" id="WP_307233709.1">
    <property type="nucleotide sequence ID" value="NZ_JAUSVF010000002.1"/>
</dbReference>
<proteinExistence type="predicted"/>
<comment type="caution">
    <text evidence="1">The sequence shown here is derived from an EMBL/GenBank/DDBJ whole genome shotgun (WGS) entry which is preliminary data.</text>
</comment>
<dbReference type="Proteomes" id="UP001230207">
    <property type="component" value="Unassembled WGS sequence"/>
</dbReference>
<evidence type="ECO:0000313" key="1">
    <source>
        <dbReference type="EMBL" id="MDQ0322151.1"/>
    </source>
</evidence>
<gene>
    <name evidence="1" type="ORF">QO002_004357</name>
</gene>
<sequence>MNIQLPDPKSFGGAVLNGWTAAPVDVESFSGVIVVKAAYDLIDTGGAQRTMVRSSDAARSAIVFQDSGTPVSDGYVLTREADIALQKACVDIVVKGWGGTDVEGHVQIDGTEWLTRAPGAAGPGDFNTNLFGWHSRTEDNRSFNGVFPSDDFSHLPPGFAAKFNNFYRRSDGFTPLPESLAHELPSGKIVRIVRKDVTGDASYAVALPDLSMKARLRAWCGDCPDEPKRWCIVDTIALSPDTLIIDPVGHTAEILWRGRFDWHAVPEGKWRLAQVMEGSV</sequence>
<dbReference type="EMBL" id="JAUSVF010000002">
    <property type="protein sequence ID" value="MDQ0322151.1"/>
    <property type="molecule type" value="Genomic_DNA"/>
</dbReference>
<name>A0ABU0BV73_9HYPH</name>
<protein>
    <submittedName>
        <fullName evidence="1">Uncharacterized protein</fullName>
    </submittedName>
</protein>
<reference evidence="1 2" key="1">
    <citation type="submission" date="2023-07" db="EMBL/GenBank/DDBJ databases">
        <title>Genomic Encyclopedia of Type Strains, Phase IV (KMG-IV): sequencing the most valuable type-strain genomes for metagenomic binning, comparative biology and taxonomic classification.</title>
        <authorList>
            <person name="Goeker M."/>
        </authorList>
    </citation>
    <scope>NUCLEOTIDE SEQUENCE [LARGE SCALE GENOMIC DNA]</scope>
    <source>
        <strain evidence="1 2">DSM 1112</strain>
    </source>
</reference>
<organism evidence="1 2">
    <name type="scientific">Pararhizobium capsulatum DSM 1112</name>
    <dbReference type="NCBI Taxonomy" id="1121113"/>
    <lineage>
        <taxon>Bacteria</taxon>
        <taxon>Pseudomonadati</taxon>
        <taxon>Pseudomonadota</taxon>
        <taxon>Alphaproteobacteria</taxon>
        <taxon>Hyphomicrobiales</taxon>
        <taxon>Rhizobiaceae</taxon>
        <taxon>Rhizobium/Agrobacterium group</taxon>
        <taxon>Pararhizobium</taxon>
    </lineage>
</organism>
<evidence type="ECO:0000313" key="2">
    <source>
        <dbReference type="Proteomes" id="UP001230207"/>
    </source>
</evidence>
<accession>A0ABU0BV73</accession>
<keyword evidence="2" id="KW-1185">Reference proteome</keyword>